<feature type="compositionally biased region" description="Basic and acidic residues" evidence="5">
    <location>
        <begin position="304"/>
        <end position="316"/>
    </location>
</feature>
<evidence type="ECO:0000256" key="5">
    <source>
        <dbReference type="SAM" id="MobiDB-lite"/>
    </source>
</evidence>
<dbReference type="PANTHER" id="PTHR30563">
    <property type="entry name" value="DNA RECOMBINATION PROTEIN RMUC"/>
    <property type="match status" value="1"/>
</dbReference>
<evidence type="ECO:0000313" key="7">
    <source>
        <dbReference type="EMBL" id="OGC59684.1"/>
    </source>
</evidence>
<evidence type="ECO:0008006" key="9">
    <source>
        <dbReference type="Google" id="ProtNLM"/>
    </source>
</evidence>
<evidence type="ECO:0000256" key="1">
    <source>
        <dbReference type="ARBA" id="ARBA00003416"/>
    </source>
</evidence>
<name>A0A1F4VR57_UNCKA</name>
<dbReference type="Proteomes" id="UP000176967">
    <property type="component" value="Unassembled WGS sequence"/>
</dbReference>
<proteinExistence type="inferred from homology"/>
<feature type="region of interest" description="Disordered" evidence="5">
    <location>
        <begin position="304"/>
        <end position="325"/>
    </location>
</feature>
<reference evidence="7 8" key="1">
    <citation type="journal article" date="2016" name="Nat. Commun.">
        <title>Thousands of microbial genomes shed light on interconnected biogeochemical processes in an aquifer system.</title>
        <authorList>
            <person name="Anantharaman K."/>
            <person name="Brown C.T."/>
            <person name="Hug L.A."/>
            <person name="Sharon I."/>
            <person name="Castelle C.J."/>
            <person name="Probst A.J."/>
            <person name="Thomas B.C."/>
            <person name="Singh A."/>
            <person name="Wilkins M.J."/>
            <person name="Karaoz U."/>
            <person name="Brodie E.L."/>
            <person name="Williams K.H."/>
            <person name="Hubbard S.S."/>
            <person name="Banfield J.F."/>
        </authorList>
    </citation>
    <scope>NUCLEOTIDE SEQUENCE [LARGE SCALE GENOMIC DNA]</scope>
</reference>
<keyword evidence="6" id="KW-0472">Membrane</keyword>
<dbReference type="STRING" id="1802628.A2890_02155"/>
<comment type="function">
    <text evidence="1">Involved in DNA recombination.</text>
</comment>
<feature type="transmembrane region" description="Helical" evidence="6">
    <location>
        <begin position="6"/>
        <end position="25"/>
    </location>
</feature>
<comment type="similarity">
    <text evidence="2">Belongs to the RmuC family.</text>
</comment>
<evidence type="ECO:0000313" key="8">
    <source>
        <dbReference type="Proteomes" id="UP000176967"/>
    </source>
</evidence>
<keyword evidence="6" id="KW-1133">Transmembrane helix</keyword>
<dbReference type="PANTHER" id="PTHR30563:SF0">
    <property type="entry name" value="DNA RECOMBINATION PROTEIN RMUC"/>
    <property type="match status" value="1"/>
</dbReference>
<organism evidence="7 8">
    <name type="scientific">candidate division WWE3 bacterium RIFCSPLOWO2_01_FULL_53_14</name>
    <dbReference type="NCBI Taxonomy" id="1802628"/>
    <lineage>
        <taxon>Bacteria</taxon>
        <taxon>Katanobacteria</taxon>
    </lineage>
</organism>
<sequence length="325" mass="36817">MEVFLTVLIIFLVLAVLGVLFFLFHRLRQLESSMRGEEILQRLELHKGELGANLRSLDERLHSVTTEIGGVKEVTGQLQEFQSSLKSQKLRGNVGEMVLEDLLHQVLPQTAFERQFTFKNGARVDAVVKTRQGFIPIDSKFPVEDFQKFVGEKDEAARAGIWKTFVRNVKQKMDETAGYILPEEGTVPFALMYIPFEPIFQEVVADAELMRYTLEKRVFFTSPQTFLVTIQSILLGLQRERFAEQAEDILKMLHAVAKDALDFDELLRRAASQLADAKANMDRLVNSFAGLLGKLNRLRDLEAKPKAGKTEVRSQEPGDGNSESE</sequence>
<dbReference type="EMBL" id="MEVL01000037">
    <property type="protein sequence ID" value="OGC59684.1"/>
    <property type="molecule type" value="Genomic_DNA"/>
</dbReference>
<comment type="caution">
    <text evidence="7">The sequence shown here is derived from an EMBL/GenBank/DDBJ whole genome shotgun (WGS) entry which is preliminary data.</text>
</comment>
<dbReference type="InterPro" id="IPR003798">
    <property type="entry name" value="DNA_recombination_RmuC"/>
</dbReference>
<keyword evidence="3" id="KW-0175">Coiled coil</keyword>
<accession>A0A1F4VR57</accession>
<gene>
    <name evidence="7" type="ORF">A2890_02155</name>
</gene>
<keyword evidence="4" id="KW-0233">DNA recombination</keyword>
<evidence type="ECO:0000256" key="6">
    <source>
        <dbReference type="SAM" id="Phobius"/>
    </source>
</evidence>
<evidence type="ECO:0000256" key="4">
    <source>
        <dbReference type="ARBA" id="ARBA00023172"/>
    </source>
</evidence>
<protein>
    <recommendedName>
        <fullName evidence="9">DNA recombination protein RmuC</fullName>
    </recommendedName>
</protein>
<evidence type="ECO:0000256" key="2">
    <source>
        <dbReference type="ARBA" id="ARBA00009840"/>
    </source>
</evidence>
<dbReference type="Pfam" id="PF02646">
    <property type="entry name" value="RmuC"/>
    <property type="match status" value="1"/>
</dbReference>
<dbReference type="AlphaFoldDB" id="A0A1F4VR57"/>
<keyword evidence="6" id="KW-0812">Transmembrane</keyword>
<evidence type="ECO:0000256" key="3">
    <source>
        <dbReference type="ARBA" id="ARBA00023054"/>
    </source>
</evidence>
<dbReference type="GO" id="GO:0006310">
    <property type="term" value="P:DNA recombination"/>
    <property type="evidence" value="ECO:0007669"/>
    <property type="project" value="UniProtKB-KW"/>
</dbReference>